<organism evidence="2">
    <name type="scientific">Porphyridium purpureum</name>
    <name type="common">Red alga</name>
    <name type="synonym">Porphyridium cruentum</name>
    <dbReference type="NCBI Taxonomy" id="35688"/>
    <lineage>
        <taxon>Eukaryota</taxon>
        <taxon>Rhodophyta</taxon>
        <taxon>Bangiophyceae</taxon>
        <taxon>Porphyridiales</taxon>
        <taxon>Porphyridiaceae</taxon>
        <taxon>Porphyridium</taxon>
    </lineage>
</organism>
<dbReference type="GeneID" id="17964175"/>
<reference evidence="2" key="1">
    <citation type="journal article" date="2014" name="J. Plant Res.">
        <title>Analysis of the complete plastid genome of the unicellular red alga Porphyridium purpureum.</title>
        <authorList>
            <person name="Tajima N."/>
            <person name="Sato S."/>
            <person name="Maruyama F."/>
            <person name="Kurokawa K."/>
            <person name="Ohta H."/>
            <person name="Tabata S."/>
            <person name="Sekine K."/>
            <person name="Moriyama T."/>
            <person name="Sato N."/>
        </authorList>
    </citation>
    <scope>NUCLEOTIDE SEQUENCE</scope>
</reference>
<dbReference type="AlphaFoldDB" id="W0RZ36"/>
<dbReference type="RefSeq" id="YP_008965736.1">
    <property type="nucleotide sequence ID" value="NC_023133.1"/>
</dbReference>
<dbReference type="EMBL" id="MF401423">
    <property type="protein sequence ID" value="ATJ02933.1"/>
    <property type="molecule type" value="Genomic_DNA"/>
</dbReference>
<evidence type="ECO:0000313" key="1">
    <source>
        <dbReference type="EMBL" id="ATJ02933.1"/>
    </source>
</evidence>
<sequence length="61" mass="7260">MIKNRLIAYLFANSHSKIVTPIKNGTRYFMPLDVILYDRQKIIVDITIREINQYLCMIKQT</sequence>
<protein>
    <submittedName>
        <fullName evidence="2">Uncharacterized protein</fullName>
    </submittedName>
</protein>
<keyword evidence="2" id="KW-0934">Plastid</keyword>
<accession>W0RZ36</accession>
<keyword evidence="2" id="KW-0150">Chloroplast</keyword>
<proteinExistence type="predicted"/>
<name>W0RZ36_PORPP</name>
<gene>
    <name evidence="2" type="primary">ORF61</name>
</gene>
<reference evidence="1" key="2">
    <citation type="journal article" date="2017" name="Mitochondrial DNA Part B Resour">
        <title>Characterization of the complete plastid genome of Porphyridium purpureum strain CCMP1328.</title>
        <authorList>
            <person name="Bi G."/>
        </authorList>
    </citation>
    <scope>NUCLEOTIDE SEQUENCE</scope>
</reference>
<evidence type="ECO:0000313" key="2">
    <source>
        <dbReference type="EMBL" id="BAO23712.1"/>
    </source>
</evidence>
<geneLocation type="plastid" evidence="2"/>
<dbReference type="EMBL" id="AP012987">
    <property type="protein sequence ID" value="BAO23712.1"/>
    <property type="molecule type" value="Genomic_DNA"/>
</dbReference>